<protein>
    <recommendedName>
        <fullName evidence="3">YD repeat-containing protein</fullName>
    </recommendedName>
</protein>
<comment type="caution">
    <text evidence="1">The sequence shown here is derived from an EMBL/GenBank/DDBJ whole genome shotgun (WGS) entry which is preliminary data.</text>
</comment>
<dbReference type="EMBL" id="JMIH01000052">
    <property type="protein sequence ID" value="KEO71619.1"/>
    <property type="molecule type" value="Genomic_DNA"/>
</dbReference>
<gene>
    <name evidence="1" type="ORF">EL17_24035</name>
</gene>
<evidence type="ECO:0008006" key="3">
    <source>
        <dbReference type="Google" id="ProtNLM"/>
    </source>
</evidence>
<proteinExistence type="predicted"/>
<keyword evidence="2" id="KW-1185">Reference proteome</keyword>
<dbReference type="Proteomes" id="UP000027821">
    <property type="component" value="Unassembled WGS sequence"/>
</dbReference>
<dbReference type="NCBIfam" id="TIGR01643">
    <property type="entry name" value="YD_repeat_2x"/>
    <property type="match status" value="1"/>
</dbReference>
<name>A0A074KRX0_9BACT</name>
<dbReference type="AlphaFoldDB" id="A0A074KRX0"/>
<dbReference type="RefSeq" id="WP_035079981.1">
    <property type="nucleotide sequence ID" value="NZ_JMIH01000052.1"/>
</dbReference>
<organism evidence="1 2">
    <name type="scientific">Anditalea andensis</name>
    <dbReference type="NCBI Taxonomy" id="1048983"/>
    <lineage>
        <taxon>Bacteria</taxon>
        <taxon>Pseudomonadati</taxon>
        <taxon>Bacteroidota</taxon>
        <taxon>Cytophagia</taxon>
        <taxon>Cytophagales</taxon>
        <taxon>Cytophagaceae</taxon>
        <taxon>Anditalea</taxon>
    </lineage>
</organism>
<dbReference type="InterPro" id="IPR006530">
    <property type="entry name" value="YD"/>
</dbReference>
<evidence type="ECO:0000313" key="1">
    <source>
        <dbReference type="EMBL" id="KEO71619.1"/>
    </source>
</evidence>
<dbReference type="OrthoDB" id="9814627at2"/>
<dbReference type="eggNOG" id="COG3209">
    <property type="taxonomic scope" value="Bacteria"/>
</dbReference>
<reference evidence="1 2" key="1">
    <citation type="submission" date="2014-04" db="EMBL/GenBank/DDBJ databases">
        <title>Characterization and application of a salt tolerant electro-active bacterium.</title>
        <authorList>
            <person name="Yang L."/>
            <person name="Wei S."/>
            <person name="Tay Q.X.M."/>
        </authorList>
    </citation>
    <scope>NUCLEOTIDE SEQUENCE [LARGE SCALE GENOMIC DNA]</scope>
    <source>
        <strain evidence="1 2">LY1</strain>
    </source>
</reference>
<dbReference type="Gene3D" id="2.180.10.10">
    <property type="entry name" value="RHS repeat-associated core"/>
    <property type="match status" value="1"/>
</dbReference>
<accession>A0A074KRX0</accession>
<sequence>MNVCHFVGKKRKSVSSLVFSLLFISTVTVYGQISQNKMIEGFTSVLPVSPEAASLSRYTESPVDNYTGIPDISIPIFHINKGDINIDVKLKYHSGGNKVDEVASREGLGWTMEAGGIITRSARGLPDQSMFHVGLNQFLNDQNYATRRDYILGVYAGQIDSEPDLYYFNLPGISCKAFKGASGQWVVMPRDNNLKIEENIQGFNWIVTDGIGIRYKFKDREFTSSMSLSSSTSGDYNDISSWYLTEMEDSRGNVVNFFYDSPQLNFISKSAERVLVPNSTMAGPCVKQIEQYYMSNQVSAKRLVRIEFKNGSVEFKYSNQERQDLKGDARLSDIEIKRDSGIIKKYSLYHSYFQNNLVGKNSPTIFTAYDASRLRLDSLVELSGSTRIPAYKFRYINVNGLPYRNSHSKDRWGYFNGKNNQLTSVSYMENNVWVGADKSIVPSFAQETLLNHIEYPTGGTSTFVYEGNQFDNGSQISVGPGLRIRQINHSSEASNSQNIYYSYIDPSTNLSSGIIGNLADYSRDLTISTGSGWTADQTCSYTVYEEASNYPLLNTKGSSVGYRYVSITKDLNGSVGKSTFRYSLINDLNSETSFPYPPYSPQDWKRGLLLEESHYRLQGGISELVKSKVNTFEVIPSSVYEYYGVKVSSHHIKNYSASNENLYSGVSHVTYPLRTDAYLLKTEKNIERHNDNEIITVSEYSYSLSNFKTSKISTTNSDNVKLVQQVFYPGDYHSNSQGSPLLSKLLNRNMVNLPIEQIKYSDRNGALSMIDAKTFIYGSRPHQEAGQDYFFLSKIMDADRNSFLFSSKYNFVNIPVHYKEKYRTNLVNSFSKPLENVKENTMTLAYYWGYDGQYPVAEATNAAYSEISFSSFETAEKGGWTYTGTPVTTFKTGTRGYNLSTGPITKSGITASTTDPYLVGFWAKTVSGTGSVNVGGQIESLGTTWKWVEKTITSASLTISGSSIIVDELRLHPLDAMMTTYTYDPLVGMTSKTDPNGIIVYYEYDAFGRLKTIRDKDNNILETYEINYAVQ</sequence>
<dbReference type="STRING" id="1048983.EL17_24035"/>
<evidence type="ECO:0000313" key="2">
    <source>
        <dbReference type="Proteomes" id="UP000027821"/>
    </source>
</evidence>